<dbReference type="Pfam" id="PF24758">
    <property type="entry name" value="LRR_At5g56370"/>
    <property type="match status" value="1"/>
</dbReference>
<feature type="signal peptide" evidence="1">
    <location>
        <begin position="1"/>
        <end position="19"/>
    </location>
</feature>
<evidence type="ECO:0000256" key="1">
    <source>
        <dbReference type="SAM" id="SignalP"/>
    </source>
</evidence>
<dbReference type="EMBL" id="OX459122">
    <property type="protein sequence ID" value="CAI9107353.1"/>
    <property type="molecule type" value="Genomic_DNA"/>
</dbReference>
<dbReference type="AlphaFoldDB" id="A0AAV1DKA7"/>
<dbReference type="InterPro" id="IPR032675">
    <property type="entry name" value="LRR_dom_sf"/>
</dbReference>
<evidence type="ECO:0000313" key="3">
    <source>
        <dbReference type="EMBL" id="CAI9107353.1"/>
    </source>
</evidence>
<keyword evidence="1" id="KW-0732">Signal</keyword>
<dbReference type="PANTHER" id="PTHR31900">
    <property type="entry name" value="F-BOX/RNI SUPERFAMILY PROTEIN-RELATED"/>
    <property type="match status" value="1"/>
</dbReference>
<organism evidence="3 4">
    <name type="scientific">Oldenlandia corymbosa var. corymbosa</name>
    <dbReference type="NCBI Taxonomy" id="529605"/>
    <lineage>
        <taxon>Eukaryota</taxon>
        <taxon>Viridiplantae</taxon>
        <taxon>Streptophyta</taxon>
        <taxon>Embryophyta</taxon>
        <taxon>Tracheophyta</taxon>
        <taxon>Spermatophyta</taxon>
        <taxon>Magnoliopsida</taxon>
        <taxon>eudicotyledons</taxon>
        <taxon>Gunneridae</taxon>
        <taxon>Pentapetalae</taxon>
        <taxon>asterids</taxon>
        <taxon>lamiids</taxon>
        <taxon>Gentianales</taxon>
        <taxon>Rubiaceae</taxon>
        <taxon>Rubioideae</taxon>
        <taxon>Spermacoceae</taxon>
        <taxon>Hedyotis-Oldenlandia complex</taxon>
        <taxon>Oldenlandia</taxon>
    </lineage>
</organism>
<keyword evidence="4" id="KW-1185">Reference proteome</keyword>
<dbReference type="InterPro" id="IPR050232">
    <property type="entry name" value="FBL13/AtMIF1-like"/>
</dbReference>
<dbReference type="Gene3D" id="3.80.10.10">
    <property type="entry name" value="Ribonuclease Inhibitor"/>
    <property type="match status" value="1"/>
</dbReference>
<dbReference type="Proteomes" id="UP001161247">
    <property type="component" value="Chromosome 5"/>
</dbReference>
<evidence type="ECO:0000259" key="2">
    <source>
        <dbReference type="Pfam" id="PF24758"/>
    </source>
</evidence>
<accession>A0AAV1DKA7</accession>
<evidence type="ECO:0000313" key="4">
    <source>
        <dbReference type="Proteomes" id="UP001161247"/>
    </source>
</evidence>
<proteinExistence type="predicted"/>
<feature type="domain" description="F-box/LRR-repeat protein 15/At3g58940/PEG3-like LRR" evidence="2">
    <location>
        <begin position="51"/>
        <end position="150"/>
    </location>
</feature>
<gene>
    <name evidence="3" type="ORF">OLC1_LOCUS15689</name>
</gene>
<reference evidence="3" key="1">
    <citation type="submission" date="2023-03" db="EMBL/GenBank/DDBJ databases">
        <authorList>
            <person name="Julca I."/>
        </authorList>
    </citation>
    <scope>NUCLEOTIDE SEQUENCE</scope>
</reference>
<sequence length="297" mass="34127">MMRQLGCAWMAGLCMPSFAKQLSLNSNLIGIKVKMKNMSGYAFHFSKLINSSVEVLRLHCIEISFAEETFSMKIHSLRELHLVDSFALDEQIKNMMAFCVNLEILSILDIRGLHNLRIVSNKLKHFKLSYFGFVEGDSLQLCAPSLESVTFDNVFGRKYALKDSSCLVEAHLDFGSRGWEEFVCWTYLVRFLSSVKRLCIQNMWNWFPDYVDIKRQPEDCSFEQPMTSEEGRHGKIGEEVFSRRFGFGNLKHLELLFGYSKDDLLGLEILLQNCPQLETMVLVNSYPSHCDGGLQKL</sequence>
<name>A0AAV1DKA7_OLDCO</name>
<dbReference type="PANTHER" id="PTHR31900:SF34">
    <property type="entry name" value="EMB|CAB62440.1-RELATED"/>
    <property type="match status" value="1"/>
</dbReference>
<feature type="chain" id="PRO_5043931362" evidence="1">
    <location>
        <begin position="20"/>
        <end position="297"/>
    </location>
</feature>
<dbReference type="InterPro" id="IPR055411">
    <property type="entry name" value="LRR_FXL15/At3g58940/PEG3-like"/>
</dbReference>
<protein>
    <submittedName>
        <fullName evidence="3">OLC1v1006684C1</fullName>
    </submittedName>
</protein>